<gene>
    <name evidence="1" type="ORF">SYNTR_2301</name>
</gene>
<name>A0A6I6DEB3_9FIRM</name>
<dbReference type="EMBL" id="CP046457">
    <property type="protein sequence ID" value="QGU00895.1"/>
    <property type="molecule type" value="Genomic_DNA"/>
</dbReference>
<dbReference type="Proteomes" id="UP000426444">
    <property type="component" value="Chromosome"/>
</dbReference>
<dbReference type="AlphaFoldDB" id="A0A6I6DEB3"/>
<evidence type="ECO:0000313" key="1">
    <source>
        <dbReference type="EMBL" id="QGU00895.1"/>
    </source>
</evidence>
<protein>
    <submittedName>
        <fullName evidence="1">Uncharacterized protein</fullName>
    </submittedName>
</protein>
<organism evidence="1 2">
    <name type="scientific">Candidatus Syntrophocurvum alkaliphilum</name>
    <dbReference type="NCBI Taxonomy" id="2293317"/>
    <lineage>
        <taxon>Bacteria</taxon>
        <taxon>Bacillati</taxon>
        <taxon>Bacillota</taxon>
        <taxon>Clostridia</taxon>
        <taxon>Eubacteriales</taxon>
        <taxon>Syntrophomonadaceae</taxon>
        <taxon>Candidatus Syntrophocurvum</taxon>
    </lineage>
</organism>
<dbReference type="KEGG" id="salq:SYNTR_2301"/>
<proteinExistence type="predicted"/>
<evidence type="ECO:0000313" key="2">
    <source>
        <dbReference type="Proteomes" id="UP000426444"/>
    </source>
</evidence>
<sequence length="37" mass="4385">MEIEYGIISKKPFTCYKLNKWELEEYGGESLCQVLNK</sequence>
<accession>A0A6I6DEB3</accession>
<keyword evidence="2" id="KW-1185">Reference proteome</keyword>
<reference evidence="2" key="1">
    <citation type="journal article" date="2019" name="Microbiology">
        <title>Complete Genome Sequence of an Uncultured Bacterium of the Candidate Phylum Bipolaricaulota.</title>
        <authorList>
            <person name="Kadnikov V.V."/>
            <person name="Mardanov A.V."/>
            <person name="Beletsky A.V."/>
            <person name="Frank Y.A."/>
            <person name="Karnachuk O.V."/>
            <person name="Ravin N.V."/>
        </authorList>
    </citation>
    <scope>NUCLEOTIDE SEQUENCE [LARGE SCALE GENOMIC DNA]</scope>
</reference>